<reference evidence="4 5" key="1">
    <citation type="submission" date="2020-06" db="EMBL/GenBank/DDBJ databases">
        <authorList>
            <person name="Li R."/>
            <person name="Bekaert M."/>
        </authorList>
    </citation>
    <scope>NUCLEOTIDE SEQUENCE [LARGE SCALE GENOMIC DNA]</scope>
    <source>
        <strain evidence="5">wild</strain>
    </source>
</reference>
<dbReference type="InterPro" id="IPR007110">
    <property type="entry name" value="Ig-like_dom"/>
</dbReference>
<dbReference type="InterPro" id="IPR013783">
    <property type="entry name" value="Ig-like_fold"/>
</dbReference>
<dbReference type="Proteomes" id="UP000507470">
    <property type="component" value="Unassembled WGS sequence"/>
</dbReference>
<dbReference type="PANTHER" id="PTHR45080">
    <property type="entry name" value="CONTACTIN 5"/>
    <property type="match status" value="1"/>
</dbReference>
<dbReference type="Pfam" id="PF13927">
    <property type="entry name" value="Ig_3"/>
    <property type="match status" value="2"/>
</dbReference>
<dbReference type="InterPro" id="IPR050958">
    <property type="entry name" value="Cell_Adh-Cytoskel_Orgn"/>
</dbReference>
<evidence type="ECO:0000256" key="1">
    <source>
        <dbReference type="ARBA" id="ARBA00022729"/>
    </source>
</evidence>
<dbReference type="SUPFAM" id="SSF48726">
    <property type="entry name" value="Immunoglobulin"/>
    <property type="match status" value="4"/>
</dbReference>
<dbReference type="InterPro" id="IPR003598">
    <property type="entry name" value="Ig_sub2"/>
</dbReference>
<dbReference type="InterPro" id="IPR013098">
    <property type="entry name" value="Ig_I-set"/>
</dbReference>
<dbReference type="PANTHER" id="PTHR45080:SF8">
    <property type="entry name" value="IG-LIKE DOMAIN-CONTAINING PROTEIN"/>
    <property type="match status" value="1"/>
</dbReference>
<dbReference type="GO" id="GO:0005886">
    <property type="term" value="C:plasma membrane"/>
    <property type="evidence" value="ECO:0007669"/>
    <property type="project" value="TreeGrafter"/>
</dbReference>
<protein>
    <recommendedName>
        <fullName evidence="3">Ig-like domain-containing protein</fullName>
    </recommendedName>
</protein>
<evidence type="ECO:0000313" key="4">
    <source>
        <dbReference type="EMBL" id="CAC5415117.1"/>
    </source>
</evidence>
<dbReference type="GO" id="GO:0030424">
    <property type="term" value="C:axon"/>
    <property type="evidence" value="ECO:0007669"/>
    <property type="project" value="TreeGrafter"/>
</dbReference>
<keyword evidence="5" id="KW-1185">Reference proteome</keyword>
<dbReference type="SMART" id="SM00409">
    <property type="entry name" value="IG"/>
    <property type="match status" value="3"/>
</dbReference>
<feature type="domain" description="Ig-like" evidence="3">
    <location>
        <begin position="218"/>
        <end position="311"/>
    </location>
</feature>
<dbReference type="PROSITE" id="PS50835">
    <property type="entry name" value="IG_LIKE"/>
    <property type="match status" value="4"/>
</dbReference>
<proteinExistence type="predicted"/>
<gene>
    <name evidence="4" type="ORF">MCOR_47831</name>
</gene>
<dbReference type="GO" id="GO:0043025">
    <property type="term" value="C:neuronal cell body"/>
    <property type="evidence" value="ECO:0007669"/>
    <property type="project" value="TreeGrafter"/>
</dbReference>
<dbReference type="EMBL" id="CACVKT020008376">
    <property type="protein sequence ID" value="CAC5415117.1"/>
    <property type="molecule type" value="Genomic_DNA"/>
</dbReference>
<dbReference type="GO" id="GO:0008046">
    <property type="term" value="F:axon guidance receptor activity"/>
    <property type="evidence" value="ECO:0007669"/>
    <property type="project" value="TreeGrafter"/>
</dbReference>
<dbReference type="Pfam" id="PF07679">
    <property type="entry name" value="I-set"/>
    <property type="match status" value="1"/>
</dbReference>
<dbReference type="OrthoDB" id="6157574at2759"/>
<keyword evidence="1" id="KW-0732">Signal</keyword>
<dbReference type="AlphaFoldDB" id="A0A6J8E407"/>
<dbReference type="Gene3D" id="2.60.40.10">
    <property type="entry name" value="Immunoglobulins"/>
    <property type="match status" value="3"/>
</dbReference>
<evidence type="ECO:0000256" key="2">
    <source>
        <dbReference type="ARBA" id="ARBA00023157"/>
    </source>
</evidence>
<dbReference type="InterPro" id="IPR003599">
    <property type="entry name" value="Ig_sub"/>
</dbReference>
<dbReference type="GO" id="GO:0007156">
    <property type="term" value="P:homophilic cell adhesion via plasma membrane adhesion molecules"/>
    <property type="evidence" value="ECO:0007669"/>
    <property type="project" value="TreeGrafter"/>
</dbReference>
<dbReference type="SMART" id="SM00408">
    <property type="entry name" value="IGc2"/>
    <property type="match status" value="3"/>
</dbReference>
<feature type="domain" description="Ig-like" evidence="3">
    <location>
        <begin position="162"/>
        <end position="198"/>
    </location>
</feature>
<keyword evidence="2" id="KW-1015">Disulfide bond</keyword>
<feature type="domain" description="Ig-like" evidence="3">
    <location>
        <begin position="62"/>
        <end position="156"/>
    </location>
</feature>
<sequence>MEARNENGFNLLLTTTSKSTQDQDSLSNVDQNDETYYICYATNTVGTGQSQQTYVDVIGSPPEISIQSNSYSVLLGQTVTFVCTISANPNATSVQWYKVINGVQSSLASNAGKYNTPTVSSPNLVINSAAQSDTGYYVCTATNIVGTGTSSQTYLTVTGSIPTLVIGSDYYPVNYGNTATIECNVDATPKATSISWQKIQNGVSSPVDISGRYQGAVPYVQVLSNYYSVEIGLTVTLQCTVTSNPSHTNVTWNKIVNGQQTNIGSNSRYSGGSTNTPSLTISNAVDSDEGYYICTAVNAVGEGQSSQTYLDVIGNVPSVTVGQGYNVVLGNSITMTCTVFATPSTTIVQWNRITNNVHVAINVASNPTKYSGASVSTPSLTISNCVEGDEGYYTCQATNSVGTAAGK</sequence>
<evidence type="ECO:0000259" key="3">
    <source>
        <dbReference type="PROSITE" id="PS50835"/>
    </source>
</evidence>
<accession>A0A6J8E407</accession>
<dbReference type="InterPro" id="IPR036179">
    <property type="entry name" value="Ig-like_dom_sf"/>
</dbReference>
<feature type="domain" description="Ig-like" evidence="3">
    <location>
        <begin position="317"/>
        <end position="407"/>
    </location>
</feature>
<dbReference type="GO" id="GO:0050808">
    <property type="term" value="P:synapse organization"/>
    <property type="evidence" value="ECO:0007669"/>
    <property type="project" value="TreeGrafter"/>
</dbReference>
<organism evidence="4 5">
    <name type="scientific">Mytilus coruscus</name>
    <name type="common">Sea mussel</name>
    <dbReference type="NCBI Taxonomy" id="42192"/>
    <lineage>
        <taxon>Eukaryota</taxon>
        <taxon>Metazoa</taxon>
        <taxon>Spiralia</taxon>
        <taxon>Lophotrochozoa</taxon>
        <taxon>Mollusca</taxon>
        <taxon>Bivalvia</taxon>
        <taxon>Autobranchia</taxon>
        <taxon>Pteriomorphia</taxon>
        <taxon>Mytilida</taxon>
        <taxon>Mytiloidea</taxon>
        <taxon>Mytilidae</taxon>
        <taxon>Mytilinae</taxon>
        <taxon>Mytilus</taxon>
    </lineage>
</organism>
<name>A0A6J8E407_MYTCO</name>
<evidence type="ECO:0000313" key="5">
    <source>
        <dbReference type="Proteomes" id="UP000507470"/>
    </source>
</evidence>